<evidence type="ECO:0000256" key="6">
    <source>
        <dbReference type="SAM" id="Phobius"/>
    </source>
</evidence>
<feature type="domain" description="Major facilitator superfamily (MFS) profile" evidence="7">
    <location>
        <begin position="62"/>
        <end position="464"/>
    </location>
</feature>
<proteinExistence type="predicted"/>
<feature type="transmembrane region" description="Helical" evidence="6">
    <location>
        <begin position="439"/>
        <end position="458"/>
    </location>
</feature>
<keyword evidence="2 6" id="KW-0812">Transmembrane</keyword>
<dbReference type="InterPro" id="IPR011701">
    <property type="entry name" value="MFS"/>
</dbReference>
<dbReference type="Pfam" id="PF07690">
    <property type="entry name" value="MFS_1"/>
    <property type="match status" value="1"/>
</dbReference>
<feature type="transmembrane region" description="Helical" evidence="6">
    <location>
        <begin position="411"/>
        <end position="433"/>
    </location>
</feature>
<evidence type="ECO:0000256" key="1">
    <source>
        <dbReference type="ARBA" id="ARBA00004651"/>
    </source>
</evidence>
<protein>
    <submittedName>
        <fullName evidence="8">MFS transporter</fullName>
    </submittedName>
</protein>
<keyword evidence="3 6" id="KW-1133">Transmembrane helix</keyword>
<dbReference type="AlphaFoldDB" id="A0A4Y3R513"/>
<accession>A0A4Y3R513</accession>
<dbReference type="GO" id="GO:0005886">
    <property type="term" value="C:plasma membrane"/>
    <property type="evidence" value="ECO:0007669"/>
    <property type="project" value="UniProtKB-SubCell"/>
</dbReference>
<feature type="transmembrane region" description="Helical" evidence="6">
    <location>
        <begin position="216"/>
        <end position="236"/>
    </location>
</feature>
<feature type="transmembrane region" description="Helical" evidence="6">
    <location>
        <begin position="100"/>
        <end position="119"/>
    </location>
</feature>
<feature type="region of interest" description="Disordered" evidence="5">
    <location>
        <begin position="1"/>
        <end position="27"/>
    </location>
</feature>
<sequence>MSSTPKEGLADAGLPEDRFRGGERRQEQLGAERLLEAELIDAEEDLTPSPPVAAARRQLRTHPVLLLVGIVLASLNMRAALAGVSPVLGEISDDFGMTSTVSSLVTTIPLIFMGLVSPLAPKLARRWGTEAVLFGALILLAGGIALRIAPPLVTLFAGCAVVGSGIALLNVLMPGLIKRDFPEKAAGMTALYSTAMILGATVSAAVAVPLEHALGGWRGSLVSWALLAAVAAVAWLPQAFLSRRGTPHGSAAATPSGTEAGSGKGHGSQEAGGDAAAPRLMRSALAWQITLFMGSQSLIAYVTVAWMPTIFTDHGMSKASAGLVFAFSNLLQMGGSFIVPTLAGRMRRQRLLCAVTALLMAVAISGLLVAPVSGAWLWAALLGLGQGGALGIALTLMVLRSGDAHTAARLSGMAQTWGYLLAAAGPLALGAVHQVTGGWTVPIVLLLCVCAGLVLLGLGAGRNRRIGEPAAG</sequence>
<feature type="transmembrane region" description="Helical" evidence="6">
    <location>
        <begin position="351"/>
        <end position="370"/>
    </location>
</feature>
<evidence type="ECO:0000259" key="7">
    <source>
        <dbReference type="PROSITE" id="PS50850"/>
    </source>
</evidence>
<keyword evidence="4 6" id="KW-0472">Membrane</keyword>
<feature type="transmembrane region" description="Helical" evidence="6">
    <location>
        <begin position="64"/>
        <end position="88"/>
    </location>
</feature>
<dbReference type="InterPro" id="IPR036259">
    <property type="entry name" value="MFS_trans_sf"/>
</dbReference>
<evidence type="ECO:0000256" key="3">
    <source>
        <dbReference type="ARBA" id="ARBA00022989"/>
    </source>
</evidence>
<comment type="subcellular location">
    <subcellularLocation>
        <location evidence="1">Cell membrane</location>
        <topology evidence="1">Multi-pass membrane protein</topology>
    </subcellularLocation>
</comment>
<organism evidence="8 9">
    <name type="scientific">Streptomyces cacaoi</name>
    <dbReference type="NCBI Taxonomy" id="1898"/>
    <lineage>
        <taxon>Bacteria</taxon>
        <taxon>Bacillati</taxon>
        <taxon>Actinomycetota</taxon>
        <taxon>Actinomycetes</taxon>
        <taxon>Kitasatosporales</taxon>
        <taxon>Streptomycetaceae</taxon>
        <taxon>Streptomyces</taxon>
    </lineage>
</organism>
<feature type="transmembrane region" description="Helical" evidence="6">
    <location>
        <begin position="131"/>
        <end position="149"/>
    </location>
</feature>
<dbReference type="PANTHER" id="PTHR23523:SF2">
    <property type="entry name" value="2-NITROIMIDAZOLE TRANSPORTER"/>
    <property type="match status" value="1"/>
</dbReference>
<comment type="caution">
    <text evidence="8">The sequence shown here is derived from an EMBL/GenBank/DDBJ whole genome shotgun (WGS) entry which is preliminary data.</text>
</comment>
<dbReference type="PROSITE" id="PS50850">
    <property type="entry name" value="MFS"/>
    <property type="match status" value="1"/>
</dbReference>
<feature type="transmembrane region" description="Helical" evidence="6">
    <location>
        <begin position="319"/>
        <end position="339"/>
    </location>
</feature>
<name>A0A4Y3R513_STRCI</name>
<keyword evidence="9" id="KW-1185">Reference proteome</keyword>
<gene>
    <name evidence="8" type="ORF">SCA03_45180</name>
</gene>
<evidence type="ECO:0000256" key="5">
    <source>
        <dbReference type="SAM" id="MobiDB-lite"/>
    </source>
</evidence>
<dbReference type="InterPro" id="IPR052524">
    <property type="entry name" value="MFS_Cyanate_Porter"/>
</dbReference>
<feature type="transmembrane region" description="Helical" evidence="6">
    <location>
        <begin position="285"/>
        <end position="307"/>
    </location>
</feature>
<dbReference type="OrthoDB" id="5317164at2"/>
<dbReference type="SUPFAM" id="SSF103473">
    <property type="entry name" value="MFS general substrate transporter"/>
    <property type="match status" value="1"/>
</dbReference>
<feature type="region of interest" description="Disordered" evidence="5">
    <location>
        <begin position="247"/>
        <end position="274"/>
    </location>
</feature>
<dbReference type="RefSeq" id="WP_086816575.1">
    <property type="nucleotide sequence ID" value="NZ_BJMM01000025.1"/>
</dbReference>
<dbReference type="InterPro" id="IPR020846">
    <property type="entry name" value="MFS_dom"/>
</dbReference>
<dbReference type="EMBL" id="BJMM01000025">
    <property type="protein sequence ID" value="GEB51967.1"/>
    <property type="molecule type" value="Genomic_DNA"/>
</dbReference>
<evidence type="ECO:0000256" key="4">
    <source>
        <dbReference type="ARBA" id="ARBA00023136"/>
    </source>
</evidence>
<feature type="compositionally biased region" description="Basic and acidic residues" evidence="5">
    <location>
        <begin position="15"/>
        <end position="27"/>
    </location>
</feature>
<dbReference type="CDD" id="cd17339">
    <property type="entry name" value="MFS_NIMT_CynX_like"/>
    <property type="match status" value="1"/>
</dbReference>
<evidence type="ECO:0000256" key="2">
    <source>
        <dbReference type="ARBA" id="ARBA00022692"/>
    </source>
</evidence>
<dbReference type="PANTHER" id="PTHR23523">
    <property type="match status" value="1"/>
</dbReference>
<feature type="transmembrane region" description="Helical" evidence="6">
    <location>
        <begin position="189"/>
        <end position="210"/>
    </location>
</feature>
<reference evidence="8 9" key="1">
    <citation type="submission" date="2019-06" db="EMBL/GenBank/DDBJ databases">
        <title>Whole genome shotgun sequence of Streptomyces cacaoi subsp. cacaoi NBRC 12748.</title>
        <authorList>
            <person name="Hosoyama A."/>
            <person name="Uohara A."/>
            <person name="Ohji S."/>
            <person name="Ichikawa N."/>
        </authorList>
    </citation>
    <scope>NUCLEOTIDE SEQUENCE [LARGE SCALE GENOMIC DNA]</scope>
    <source>
        <strain evidence="8 9">NBRC 12748</strain>
    </source>
</reference>
<feature type="transmembrane region" description="Helical" evidence="6">
    <location>
        <begin position="376"/>
        <end position="399"/>
    </location>
</feature>
<evidence type="ECO:0000313" key="8">
    <source>
        <dbReference type="EMBL" id="GEB51967.1"/>
    </source>
</evidence>
<evidence type="ECO:0000313" key="9">
    <source>
        <dbReference type="Proteomes" id="UP000319210"/>
    </source>
</evidence>
<dbReference type="GO" id="GO:0022857">
    <property type="term" value="F:transmembrane transporter activity"/>
    <property type="evidence" value="ECO:0007669"/>
    <property type="project" value="InterPro"/>
</dbReference>
<dbReference type="Proteomes" id="UP000319210">
    <property type="component" value="Unassembled WGS sequence"/>
</dbReference>
<feature type="transmembrane region" description="Helical" evidence="6">
    <location>
        <begin position="155"/>
        <end position="177"/>
    </location>
</feature>
<dbReference type="Gene3D" id="1.20.1250.20">
    <property type="entry name" value="MFS general substrate transporter like domains"/>
    <property type="match status" value="1"/>
</dbReference>